<evidence type="ECO:0000313" key="1">
    <source>
        <dbReference type="EMBL" id="GGD57092.1"/>
    </source>
</evidence>
<dbReference type="EMBL" id="BMIP01000001">
    <property type="protein sequence ID" value="GGD57092.1"/>
    <property type="molecule type" value="Genomic_DNA"/>
</dbReference>
<gene>
    <name evidence="1" type="ORF">GCM10010990_02920</name>
</gene>
<comment type="caution">
    <text evidence="1">The sequence shown here is derived from an EMBL/GenBank/DDBJ whole genome shotgun (WGS) entry which is preliminary data.</text>
</comment>
<protein>
    <submittedName>
        <fullName evidence="1">Uncharacterized protein</fullName>
    </submittedName>
</protein>
<accession>A0A917DNZ3</accession>
<reference evidence="1" key="2">
    <citation type="submission" date="2020-09" db="EMBL/GenBank/DDBJ databases">
        <authorList>
            <person name="Sun Q."/>
            <person name="Zhou Y."/>
        </authorList>
    </citation>
    <scope>NUCLEOTIDE SEQUENCE</scope>
    <source>
        <strain evidence="1">CGMCC 1.15360</strain>
    </source>
</reference>
<dbReference type="AlphaFoldDB" id="A0A917DNZ3"/>
<reference evidence="1" key="1">
    <citation type="journal article" date="2014" name="Int. J. Syst. Evol. Microbiol.">
        <title>Complete genome sequence of Corynebacterium casei LMG S-19264T (=DSM 44701T), isolated from a smear-ripened cheese.</title>
        <authorList>
            <consortium name="US DOE Joint Genome Institute (JGI-PGF)"/>
            <person name="Walter F."/>
            <person name="Albersmeier A."/>
            <person name="Kalinowski J."/>
            <person name="Ruckert C."/>
        </authorList>
    </citation>
    <scope>NUCLEOTIDE SEQUENCE</scope>
    <source>
        <strain evidence="1">CGMCC 1.15360</strain>
    </source>
</reference>
<sequence length="160" mass="17703">MNRLPPYEFQLTSRPELSEALLANSQVIETIKLQEVISILWQPKSMNAEERDAKLIKALDLLKSIAPTDGIEAMLALQMLGTHEAALTCLNRATREDLPMASRDRALSDSQKLMTLYLKQVNAINKHRAGGQQKMVVEYVNVENGGQAIVGNLSACANKK</sequence>
<name>A0A917DNZ3_9SPHN</name>
<evidence type="ECO:0000313" key="2">
    <source>
        <dbReference type="Proteomes" id="UP000612349"/>
    </source>
</evidence>
<keyword evidence="2" id="KW-1185">Reference proteome</keyword>
<organism evidence="1 2">
    <name type="scientific">Croceicoccus mobilis</name>
    <dbReference type="NCBI Taxonomy" id="1703339"/>
    <lineage>
        <taxon>Bacteria</taxon>
        <taxon>Pseudomonadati</taxon>
        <taxon>Pseudomonadota</taxon>
        <taxon>Alphaproteobacteria</taxon>
        <taxon>Sphingomonadales</taxon>
        <taxon>Erythrobacteraceae</taxon>
        <taxon>Croceicoccus</taxon>
    </lineage>
</organism>
<proteinExistence type="predicted"/>
<dbReference type="Proteomes" id="UP000612349">
    <property type="component" value="Unassembled WGS sequence"/>
</dbReference>